<feature type="transmembrane region" description="Helical" evidence="7">
    <location>
        <begin position="69"/>
        <end position="98"/>
    </location>
</feature>
<dbReference type="GO" id="GO:0034040">
    <property type="term" value="F:ATPase-coupled lipid transmembrane transporter activity"/>
    <property type="evidence" value="ECO:0007669"/>
    <property type="project" value="TreeGrafter"/>
</dbReference>
<keyword evidence="6 7" id="KW-0472">Membrane</keyword>
<dbReference type="InterPro" id="IPR011527">
    <property type="entry name" value="ABC1_TM_dom"/>
</dbReference>
<dbReference type="SUPFAM" id="SSF90123">
    <property type="entry name" value="ABC transporter transmembrane region"/>
    <property type="match status" value="1"/>
</dbReference>
<evidence type="ECO:0000313" key="10">
    <source>
        <dbReference type="EMBL" id="GII76313.1"/>
    </source>
</evidence>
<dbReference type="AlphaFoldDB" id="A0A919QZQ4"/>
<feature type="transmembrane region" description="Helical" evidence="7">
    <location>
        <begin position="253"/>
        <end position="273"/>
    </location>
</feature>
<accession>A0A919QZQ4</accession>
<feature type="domain" description="ABC transporter" evidence="8">
    <location>
        <begin position="345"/>
        <end position="575"/>
    </location>
</feature>
<comment type="subcellular location">
    <subcellularLocation>
        <location evidence="1">Cell membrane</location>
        <topology evidence="1">Multi-pass membrane protein</topology>
    </subcellularLocation>
</comment>
<dbReference type="InterPro" id="IPR036640">
    <property type="entry name" value="ABC1_TM_sf"/>
</dbReference>
<proteinExistence type="predicted"/>
<dbReference type="GO" id="GO:0016887">
    <property type="term" value="F:ATP hydrolysis activity"/>
    <property type="evidence" value="ECO:0007669"/>
    <property type="project" value="InterPro"/>
</dbReference>
<evidence type="ECO:0000256" key="3">
    <source>
        <dbReference type="ARBA" id="ARBA00022741"/>
    </source>
</evidence>
<evidence type="ECO:0000256" key="1">
    <source>
        <dbReference type="ARBA" id="ARBA00004651"/>
    </source>
</evidence>
<name>A0A919QZQ4_9ACTN</name>
<dbReference type="SMART" id="SM00382">
    <property type="entry name" value="AAA"/>
    <property type="match status" value="1"/>
</dbReference>
<reference evidence="10" key="1">
    <citation type="submission" date="2021-01" db="EMBL/GenBank/DDBJ databases">
        <title>Whole genome shotgun sequence of Sphaerisporangium rufum NBRC 109079.</title>
        <authorList>
            <person name="Komaki H."/>
            <person name="Tamura T."/>
        </authorList>
    </citation>
    <scope>NUCLEOTIDE SEQUENCE</scope>
    <source>
        <strain evidence="10">NBRC 109079</strain>
    </source>
</reference>
<feature type="transmembrane region" description="Helical" evidence="7">
    <location>
        <begin position="171"/>
        <end position="190"/>
    </location>
</feature>
<evidence type="ECO:0000259" key="9">
    <source>
        <dbReference type="PROSITE" id="PS50929"/>
    </source>
</evidence>
<dbReference type="PROSITE" id="PS50929">
    <property type="entry name" value="ABC_TM1F"/>
    <property type="match status" value="1"/>
</dbReference>
<evidence type="ECO:0000313" key="11">
    <source>
        <dbReference type="Proteomes" id="UP000655287"/>
    </source>
</evidence>
<dbReference type="InterPro" id="IPR039421">
    <property type="entry name" value="Type_1_exporter"/>
</dbReference>
<dbReference type="InterPro" id="IPR003439">
    <property type="entry name" value="ABC_transporter-like_ATP-bd"/>
</dbReference>
<dbReference type="PANTHER" id="PTHR24221">
    <property type="entry name" value="ATP-BINDING CASSETTE SUB-FAMILY B"/>
    <property type="match status" value="1"/>
</dbReference>
<organism evidence="10 11">
    <name type="scientific">Sphaerisporangium rufum</name>
    <dbReference type="NCBI Taxonomy" id="1381558"/>
    <lineage>
        <taxon>Bacteria</taxon>
        <taxon>Bacillati</taxon>
        <taxon>Actinomycetota</taxon>
        <taxon>Actinomycetes</taxon>
        <taxon>Streptosporangiales</taxon>
        <taxon>Streptosporangiaceae</taxon>
        <taxon>Sphaerisporangium</taxon>
    </lineage>
</organism>
<keyword evidence="3" id="KW-0547">Nucleotide-binding</keyword>
<feature type="domain" description="ABC transmembrane type-1" evidence="9">
    <location>
        <begin position="35"/>
        <end position="300"/>
    </location>
</feature>
<evidence type="ECO:0000256" key="7">
    <source>
        <dbReference type="SAM" id="Phobius"/>
    </source>
</evidence>
<dbReference type="InterPro" id="IPR003593">
    <property type="entry name" value="AAA+_ATPase"/>
</dbReference>
<gene>
    <name evidence="10" type="ORF">Sru01_12950</name>
</gene>
<dbReference type="PROSITE" id="PS50893">
    <property type="entry name" value="ABC_TRANSPORTER_2"/>
    <property type="match status" value="1"/>
</dbReference>
<dbReference type="CDD" id="cd03228">
    <property type="entry name" value="ABCC_MRP_Like"/>
    <property type="match status" value="1"/>
</dbReference>
<dbReference type="GO" id="GO:0005524">
    <property type="term" value="F:ATP binding"/>
    <property type="evidence" value="ECO:0007669"/>
    <property type="project" value="UniProtKB-KW"/>
</dbReference>
<feature type="transmembrane region" description="Helical" evidence="7">
    <location>
        <begin position="143"/>
        <end position="165"/>
    </location>
</feature>
<dbReference type="GO" id="GO:0005886">
    <property type="term" value="C:plasma membrane"/>
    <property type="evidence" value="ECO:0007669"/>
    <property type="project" value="UniProtKB-SubCell"/>
</dbReference>
<dbReference type="PANTHER" id="PTHR24221:SF654">
    <property type="entry name" value="ATP-BINDING CASSETTE SUB-FAMILY B MEMBER 6"/>
    <property type="match status" value="1"/>
</dbReference>
<keyword evidence="5 7" id="KW-1133">Transmembrane helix</keyword>
<keyword evidence="11" id="KW-1185">Reference proteome</keyword>
<dbReference type="EMBL" id="BOOU01000016">
    <property type="protein sequence ID" value="GII76313.1"/>
    <property type="molecule type" value="Genomic_DNA"/>
</dbReference>
<evidence type="ECO:0000256" key="4">
    <source>
        <dbReference type="ARBA" id="ARBA00022840"/>
    </source>
</evidence>
<evidence type="ECO:0000256" key="6">
    <source>
        <dbReference type="ARBA" id="ARBA00023136"/>
    </source>
</evidence>
<dbReference type="Gene3D" id="1.20.1560.10">
    <property type="entry name" value="ABC transporter type 1, transmembrane domain"/>
    <property type="match status" value="1"/>
</dbReference>
<keyword evidence="4 10" id="KW-0067">ATP-binding</keyword>
<dbReference type="Gene3D" id="3.40.50.300">
    <property type="entry name" value="P-loop containing nucleotide triphosphate hydrolases"/>
    <property type="match status" value="1"/>
</dbReference>
<dbReference type="SUPFAM" id="SSF52540">
    <property type="entry name" value="P-loop containing nucleoside triphosphate hydrolases"/>
    <property type="match status" value="1"/>
</dbReference>
<evidence type="ECO:0000259" key="8">
    <source>
        <dbReference type="PROSITE" id="PS50893"/>
    </source>
</evidence>
<dbReference type="RefSeq" id="WP_239137011.1">
    <property type="nucleotide sequence ID" value="NZ_BOOU01000016.1"/>
</dbReference>
<dbReference type="InterPro" id="IPR027417">
    <property type="entry name" value="P-loop_NTPase"/>
</dbReference>
<feature type="transmembrane region" description="Helical" evidence="7">
    <location>
        <begin position="35"/>
        <end position="57"/>
    </location>
</feature>
<evidence type="ECO:0000256" key="5">
    <source>
        <dbReference type="ARBA" id="ARBA00022989"/>
    </source>
</evidence>
<dbReference type="GO" id="GO:0140359">
    <property type="term" value="F:ABC-type transporter activity"/>
    <property type="evidence" value="ECO:0007669"/>
    <property type="project" value="InterPro"/>
</dbReference>
<evidence type="ECO:0000256" key="2">
    <source>
        <dbReference type="ARBA" id="ARBA00022692"/>
    </source>
</evidence>
<keyword evidence="2 7" id="KW-0812">Transmembrane</keyword>
<protein>
    <submittedName>
        <fullName evidence="10">ABC transporter ATP-binding protein</fullName>
    </submittedName>
</protein>
<comment type="caution">
    <text evidence="10">The sequence shown here is derived from an EMBL/GenBank/DDBJ whole genome shotgun (WGS) entry which is preliminary data.</text>
</comment>
<dbReference type="Pfam" id="PF00005">
    <property type="entry name" value="ABC_tran"/>
    <property type="match status" value="1"/>
</dbReference>
<sequence length="585" mass="59577">MTGRAGPAPAAAPRPPVRALLYGALRGRPRDLARLLGWSVAETAPSFAAGLAVARALDDGFAAGRPLTGLAWLGALAVTWVVAAFGARQVLVAIAGIVEPFRDTLLLRVVDGTLHRAAVAGTGPDSAAVARLGRQVELARDSFGAVIAVLRSFVFSVAGVVLGLLTLTGAVLPLVLPPLLAGLALFAASLPAMARLQRRQILAEERTASALAGLVDGLRDIGACGAEDRVAATVGGQVDEQARVTRALARLTALRTLSLGVGGWLPVLAVLVATPSLVRGGATAGVVLGTLTYLVQSLAPALGGLVQGVGVNGVRLVVALERILATGTRPPSRTGTRPAPPGALLRLRGVTFAYGPGAEPVLREVDLSVPDGDHLAVVGPSGIGKSTMAALAAGLLRPDAGRVSLGGVPVTELSADALARTRVLIPQEAYVFRGTLAENLAYLAGDVTEAEMEKAAEAVGLAALAGRLGGLAAPVDPAALSAGERQLIALTRAYLSPAPLVILDEATCHLDPAAEARAEEAFAARGGTLVVIAHRLTSALRARRVLVMDGARALAGTHDELLAASPLYRDLLGRWAAPDSTPAPR</sequence>
<dbReference type="Proteomes" id="UP000655287">
    <property type="component" value="Unassembled WGS sequence"/>
</dbReference>